<dbReference type="InterPro" id="IPR003594">
    <property type="entry name" value="HATPase_dom"/>
</dbReference>
<dbReference type="CDD" id="cd18773">
    <property type="entry name" value="PDC1_HK_sensor"/>
    <property type="match status" value="1"/>
</dbReference>
<comment type="subcellular location">
    <subcellularLocation>
        <location evidence="2">Cell membrane</location>
        <topology evidence="2">Multi-pass membrane protein</topology>
    </subcellularLocation>
</comment>
<comment type="catalytic activity">
    <reaction evidence="1">
        <text>ATP + protein L-histidine = ADP + protein N-phospho-L-histidine.</text>
        <dbReference type="EC" id="2.7.13.3"/>
    </reaction>
</comment>
<dbReference type="InterPro" id="IPR033463">
    <property type="entry name" value="sCache_3"/>
</dbReference>
<reference evidence="13 14" key="1">
    <citation type="submission" date="2019-11" db="EMBL/GenBank/DDBJ databases">
        <title>Gordonia sp. nov., a novel actinobacterium isolated from mangrove soil in Hainan.</title>
        <authorList>
            <person name="Huang X."/>
            <person name="Xie Y."/>
            <person name="Chu X."/>
            <person name="Xiao K."/>
        </authorList>
    </citation>
    <scope>NUCLEOTIDE SEQUENCE [LARGE SCALE GENOMIC DNA]</scope>
    <source>
        <strain evidence="13 14">HNM0687</strain>
    </source>
</reference>
<sequence>MPSSAGGQLVRRLIPRTLAGQAVAWLLALVAVIVAAGSVLAAIDARIDGDRAARQEVTAVAVSLADAPSTAAALTSDDPAAALQPVTEQVRGATGVAFITIMAPDGTRYTHTDPEMIGGTYLGTRSEALRGEVFTETYPGTLGPSIRTIVPVYDDAGNIVGLVASGITQQSLSVGWRAQLPLIISIASIALATAGVGLWLIRRRLLRQTGGLAPEELRVMYEHHDAVLHAMREGLVVTEGGRLALVNDEARRLLDLDADRDGDVTDLDDRPEFLDGDDSPMVDVSYVQGGRTLVVSRSPVPGGRGSAVVTVRDRTELSAAVGELDSMTRFAEALRSQAHESANRLHTIVAMIEMGRSEDAARLATSELQLSQRLVDEMSDAVGEPALAALLLGKVAQASERGIAFALTEDSQLHDDATQLLAVGEMITVVGNLIDNALDAVDPDDPWVEVTVIGDASSLRVVVADSGPGMDPQLFRAAQARGYSTKTGGDAAGRGLGLALVAQVVARHGGSLTAENSYGSVVAVTIGEPGERTGRSPG</sequence>
<dbReference type="InterPro" id="IPR005467">
    <property type="entry name" value="His_kinase_dom"/>
</dbReference>
<keyword evidence="8 11" id="KW-1133">Transmembrane helix</keyword>
<dbReference type="PANTHER" id="PTHR43547:SF10">
    <property type="entry name" value="SENSOR HISTIDINE KINASE DCUS"/>
    <property type="match status" value="1"/>
</dbReference>
<dbReference type="AlphaFoldDB" id="A0A6L7GRH3"/>
<dbReference type="GO" id="GO:0000155">
    <property type="term" value="F:phosphorelay sensor kinase activity"/>
    <property type="evidence" value="ECO:0007669"/>
    <property type="project" value="TreeGrafter"/>
</dbReference>
<dbReference type="PROSITE" id="PS50109">
    <property type="entry name" value="HIS_KIN"/>
    <property type="match status" value="1"/>
</dbReference>
<keyword evidence="7" id="KW-0808">Transferase</keyword>
<evidence type="ECO:0000313" key="13">
    <source>
        <dbReference type="EMBL" id="MXP22549.1"/>
    </source>
</evidence>
<dbReference type="PRINTS" id="PR00344">
    <property type="entry name" value="BCTRLSENSOR"/>
</dbReference>
<proteinExistence type="predicted"/>
<evidence type="ECO:0000256" key="10">
    <source>
        <dbReference type="ARBA" id="ARBA00023136"/>
    </source>
</evidence>
<evidence type="ECO:0000256" key="6">
    <source>
        <dbReference type="ARBA" id="ARBA00022692"/>
    </source>
</evidence>
<evidence type="ECO:0000256" key="7">
    <source>
        <dbReference type="ARBA" id="ARBA00022777"/>
    </source>
</evidence>
<evidence type="ECO:0000259" key="12">
    <source>
        <dbReference type="PROSITE" id="PS50109"/>
    </source>
</evidence>
<dbReference type="EMBL" id="WMBR01000003">
    <property type="protein sequence ID" value="MXP22549.1"/>
    <property type="molecule type" value="Genomic_DNA"/>
</dbReference>
<dbReference type="EC" id="2.7.13.3" evidence="3"/>
<evidence type="ECO:0000256" key="3">
    <source>
        <dbReference type="ARBA" id="ARBA00012438"/>
    </source>
</evidence>
<dbReference type="InterPro" id="IPR004358">
    <property type="entry name" value="Sig_transdc_His_kin-like_C"/>
</dbReference>
<evidence type="ECO:0000256" key="9">
    <source>
        <dbReference type="ARBA" id="ARBA00023012"/>
    </source>
</evidence>
<evidence type="ECO:0000256" key="8">
    <source>
        <dbReference type="ARBA" id="ARBA00022989"/>
    </source>
</evidence>
<dbReference type="Gene3D" id="3.30.450.20">
    <property type="entry name" value="PAS domain"/>
    <property type="match status" value="2"/>
</dbReference>
<dbReference type="InterPro" id="IPR036890">
    <property type="entry name" value="HATPase_C_sf"/>
</dbReference>
<keyword evidence="10 11" id="KW-0472">Membrane</keyword>
<evidence type="ECO:0000256" key="5">
    <source>
        <dbReference type="ARBA" id="ARBA00022553"/>
    </source>
</evidence>
<evidence type="ECO:0000256" key="11">
    <source>
        <dbReference type="SAM" id="Phobius"/>
    </source>
</evidence>
<dbReference type="SUPFAM" id="SSF103190">
    <property type="entry name" value="Sensory domain-like"/>
    <property type="match status" value="1"/>
</dbReference>
<keyword evidence="7" id="KW-0418">Kinase</keyword>
<keyword evidence="5" id="KW-0597">Phosphoprotein</keyword>
<dbReference type="SUPFAM" id="SSF55874">
    <property type="entry name" value="ATPase domain of HSP90 chaperone/DNA topoisomerase II/histidine kinase"/>
    <property type="match status" value="1"/>
</dbReference>
<protein>
    <recommendedName>
        <fullName evidence="3">histidine kinase</fullName>
        <ecNumber evidence="3">2.7.13.3</ecNumber>
    </recommendedName>
</protein>
<dbReference type="GO" id="GO:0005886">
    <property type="term" value="C:plasma membrane"/>
    <property type="evidence" value="ECO:0007669"/>
    <property type="project" value="UniProtKB-SubCell"/>
</dbReference>
<dbReference type="Gene3D" id="3.30.565.10">
    <property type="entry name" value="Histidine kinase-like ATPase, C-terminal domain"/>
    <property type="match status" value="1"/>
</dbReference>
<dbReference type="InterPro" id="IPR029151">
    <property type="entry name" value="Sensor-like_sf"/>
</dbReference>
<evidence type="ECO:0000256" key="1">
    <source>
        <dbReference type="ARBA" id="ARBA00000085"/>
    </source>
</evidence>
<keyword evidence="9" id="KW-0902">Two-component regulatory system</keyword>
<feature type="domain" description="Histidine kinase" evidence="12">
    <location>
        <begin position="336"/>
        <end position="532"/>
    </location>
</feature>
<evidence type="ECO:0000313" key="14">
    <source>
        <dbReference type="Proteomes" id="UP000475545"/>
    </source>
</evidence>
<gene>
    <name evidence="13" type="ORF">GIY30_14485</name>
</gene>
<feature type="transmembrane region" description="Helical" evidence="11">
    <location>
        <begin position="180"/>
        <end position="201"/>
    </location>
</feature>
<accession>A0A6L7GRH3</accession>
<dbReference type="Pfam" id="PF17203">
    <property type="entry name" value="sCache_3_2"/>
    <property type="match status" value="1"/>
</dbReference>
<comment type="caution">
    <text evidence="13">The sequence shown here is derived from an EMBL/GenBank/DDBJ whole genome shotgun (WGS) entry which is preliminary data.</text>
</comment>
<dbReference type="RefSeq" id="WP_160902682.1">
    <property type="nucleotide sequence ID" value="NZ_CP102850.1"/>
</dbReference>
<dbReference type="SMART" id="SM00387">
    <property type="entry name" value="HATPase_c"/>
    <property type="match status" value="1"/>
</dbReference>
<dbReference type="Proteomes" id="UP000475545">
    <property type="component" value="Unassembled WGS sequence"/>
</dbReference>
<keyword evidence="14" id="KW-1185">Reference proteome</keyword>
<organism evidence="13 14">
    <name type="scientific">Gordonia mangrovi</name>
    <dbReference type="NCBI Taxonomy" id="2665643"/>
    <lineage>
        <taxon>Bacteria</taxon>
        <taxon>Bacillati</taxon>
        <taxon>Actinomycetota</taxon>
        <taxon>Actinomycetes</taxon>
        <taxon>Mycobacteriales</taxon>
        <taxon>Gordoniaceae</taxon>
        <taxon>Gordonia</taxon>
    </lineage>
</organism>
<name>A0A6L7GRH3_9ACTN</name>
<keyword evidence="4" id="KW-1003">Cell membrane</keyword>
<evidence type="ECO:0000256" key="2">
    <source>
        <dbReference type="ARBA" id="ARBA00004651"/>
    </source>
</evidence>
<keyword evidence="6 11" id="KW-0812">Transmembrane</keyword>
<dbReference type="Pfam" id="PF02518">
    <property type="entry name" value="HATPase_c"/>
    <property type="match status" value="1"/>
</dbReference>
<dbReference type="PANTHER" id="PTHR43547">
    <property type="entry name" value="TWO-COMPONENT HISTIDINE KINASE"/>
    <property type="match status" value="1"/>
</dbReference>
<evidence type="ECO:0000256" key="4">
    <source>
        <dbReference type="ARBA" id="ARBA00022475"/>
    </source>
</evidence>